<keyword evidence="4 7" id="KW-0812">Transmembrane</keyword>
<dbReference type="EMBL" id="VLJS01000066">
    <property type="protein sequence ID" value="TWH09483.1"/>
    <property type="molecule type" value="Genomic_DNA"/>
</dbReference>
<comment type="caution">
    <text evidence="8">The sequence shown here is derived from an EMBL/GenBank/DDBJ whole genome shotgun (WGS) entry which is preliminary data.</text>
</comment>
<keyword evidence="9" id="KW-1185">Reference proteome</keyword>
<feature type="transmembrane region" description="Helical" evidence="7">
    <location>
        <begin position="393"/>
        <end position="413"/>
    </location>
</feature>
<dbReference type="Gene3D" id="3.30.70.1430">
    <property type="entry name" value="Multidrug efflux transporter AcrB pore domain"/>
    <property type="match status" value="2"/>
</dbReference>
<dbReference type="PANTHER" id="PTHR32063">
    <property type="match status" value="1"/>
</dbReference>
<protein>
    <submittedName>
        <fullName evidence="8">Multidrug efflux pump</fullName>
    </submittedName>
</protein>
<feature type="transmembrane region" description="Helical" evidence="7">
    <location>
        <begin position="862"/>
        <end position="880"/>
    </location>
</feature>
<dbReference type="Gene3D" id="1.20.1640.10">
    <property type="entry name" value="Multidrug efflux transporter AcrB transmembrane domain"/>
    <property type="match status" value="2"/>
</dbReference>
<keyword evidence="3" id="KW-0997">Cell inner membrane</keyword>
<feature type="transmembrane region" description="Helical" evidence="7">
    <location>
        <begin position="342"/>
        <end position="359"/>
    </location>
</feature>
<dbReference type="FunFam" id="3.30.70.1430:FF:000001">
    <property type="entry name" value="Efflux pump membrane transporter"/>
    <property type="match status" value="1"/>
</dbReference>
<feature type="transmembrane region" description="Helical" evidence="7">
    <location>
        <begin position="469"/>
        <end position="488"/>
    </location>
</feature>
<gene>
    <name evidence="8" type="ORF">L613_003700000130</name>
</gene>
<dbReference type="Pfam" id="PF00873">
    <property type="entry name" value="ACR_tran"/>
    <property type="match status" value="1"/>
</dbReference>
<organism evidence="8 9">
    <name type="scientific">Pseudoxanthomonas taiwanensis J19</name>
    <dbReference type="NCBI Taxonomy" id="935569"/>
    <lineage>
        <taxon>Bacteria</taxon>
        <taxon>Pseudomonadati</taxon>
        <taxon>Pseudomonadota</taxon>
        <taxon>Gammaproteobacteria</taxon>
        <taxon>Lysobacterales</taxon>
        <taxon>Lysobacteraceae</taxon>
        <taxon>Pseudoxanthomonas</taxon>
    </lineage>
</organism>
<dbReference type="Gene3D" id="3.30.70.1440">
    <property type="entry name" value="Multidrug efflux transporter AcrB pore domain"/>
    <property type="match status" value="1"/>
</dbReference>
<evidence type="ECO:0000256" key="1">
    <source>
        <dbReference type="ARBA" id="ARBA00022448"/>
    </source>
</evidence>
<dbReference type="Gene3D" id="3.30.70.1320">
    <property type="entry name" value="Multidrug efflux transporter AcrB pore domain like"/>
    <property type="match status" value="1"/>
</dbReference>
<feature type="transmembrane region" description="Helical" evidence="7">
    <location>
        <begin position="990"/>
        <end position="1016"/>
    </location>
</feature>
<dbReference type="GO" id="GO:0042910">
    <property type="term" value="F:xenobiotic transmembrane transporter activity"/>
    <property type="evidence" value="ECO:0007669"/>
    <property type="project" value="TreeGrafter"/>
</dbReference>
<feature type="transmembrane region" description="Helical" evidence="7">
    <location>
        <begin position="959"/>
        <end position="978"/>
    </location>
</feature>
<evidence type="ECO:0000313" key="8">
    <source>
        <dbReference type="EMBL" id="TWH09483.1"/>
    </source>
</evidence>
<dbReference type="Gene3D" id="3.30.2090.10">
    <property type="entry name" value="Multidrug efflux transporter AcrB TolC docking domain, DN and DC subdomains"/>
    <property type="match status" value="2"/>
</dbReference>
<evidence type="ECO:0000313" key="9">
    <source>
        <dbReference type="Proteomes" id="UP000321583"/>
    </source>
</evidence>
<sequence>MHEGASPNLSRVFIERPVATVLLAVAVMLCGLLALRQLPVAPLPQVDYPAIQVSASMPGASPESMAATVATPLERALGSIPGITRITSSSNQGSTRVDLQFSLDRDIDEAAREVQAALNAARAQLPSGMPGMPQYRKINPSQAPIMTIALSSDTLTPAQVFDVASTVLAQKIAQVPGVGEVGVGGGSLPAVRVSLNPGALNQYGIALEDVAAAIRNANALRPLGTVARDDRQWQVEAGLQLRTAEEYRDLVVAWRDGRAVHLRDVAQVGEGTENRYASGFHNRRAAVLMMVNRQPNANIIRTVDAIHGQMDTLRALLPAGVDMKVVMDRSPVIRATLREAEATLVLAIGLVVLVVLAFLGSWRAALVPSLAIPVSLFGALAIIWLAGFSLNTLSLMALIVAAVLVVDDAIVVLENISRHLAAGLSPVAAAMRGAGEVGATLLSMNIALGVVFVSILFLDDFVEKLFREFSLTLVAAMAVSVAVSLSFTPALCSRLLRSAGPDRVVPPWERLGELLFGGLRRLYLRSLDRSLARLPLMLCLLLGTVALNAYLFAKVPKGTVPQQDTGQLRGFIRGDDGLSFQVMQPKIQAYREFLLQDPAIADIAGYIGGGTGVNNGFVMMQMKPLAERKVSSREVIDRLRRNLPKVPGGNLWFWVDQDIRIGGGNDDGNLDLQLLAGDIGPLREWTPKVQEALAALPQLVDVDSSGDEGMRQVRLEIDREAAARLGVDMRTVGTVLNNSFSQRQVATLYDSLNQYRVVMELDPRYTTSPETLDQVYVIAAGGHRVPLSAIASWGYGMAPDRIQHHSQFVSTRISFALAPGVTLGEATAAIEHAMAKIMLPTEVQARLGDEAGSLQDLRNRQAWLILGAVLAVYLVLGVLYESLVQPLAILSILPSAGIGALVALLLFDGELNLISLLGLFLLVGVVMKNTILMVDFALAAQREGQPAQAAILEAAKLRFRPILMTSVAALLGMLPLMLATGEGWEMRRPLGIAIVGGLLVSQVLTLYTTPAVFLALDRLRERMAGRTGLVVRDS</sequence>
<accession>A0A562DIU4</accession>
<reference evidence="8 9" key="1">
    <citation type="submission" date="2019-07" db="EMBL/GenBank/DDBJ databases">
        <title>Genome sequencing of lignin-degrading bacterial isolates.</title>
        <authorList>
            <person name="Gladden J."/>
        </authorList>
    </citation>
    <scope>NUCLEOTIDE SEQUENCE [LARGE SCALE GENOMIC DNA]</scope>
    <source>
        <strain evidence="8 9">J19</strain>
    </source>
</reference>
<evidence type="ECO:0000256" key="4">
    <source>
        <dbReference type="ARBA" id="ARBA00022692"/>
    </source>
</evidence>
<feature type="transmembrane region" description="Helical" evidence="7">
    <location>
        <begin position="434"/>
        <end position="457"/>
    </location>
</feature>
<name>A0A562DIU4_9GAMM</name>
<dbReference type="SUPFAM" id="SSF82714">
    <property type="entry name" value="Multidrug efflux transporter AcrB TolC docking domain, DN and DC subdomains"/>
    <property type="match status" value="2"/>
</dbReference>
<dbReference type="InterPro" id="IPR027463">
    <property type="entry name" value="AcrB_DN_DC_subdom"/>
</dbReference>
<feature type="transmembrane region" description="Helical" evidence="7">
    <location>
        <begin position="366"/>
        <end position="387"/>
    </location>
</feature>
<evidence type="ECO:0000256" key="7">
    <source>
        <dbReference type="SAM" id="Phobius"/>
    </source>
</evidence>
<keyword evidence="6 7" id="KW-0472">Membrane</keyword>
<evidence type="ECO:0000256" key="5">
    <source>
        <dbReference type="ARBA" id="ARBA00022989"/>
    </source>
</evidence>
<dbReference type="SUPFAM" id="SSF82866">
    <property type="entry name" value="Multidrug efflux transporter AcrB transmembrane domain"/>
    <property type="match status" value="2"/>
</dbReference>
<feature type="transmembrane region" description="Helical" evidence="7">
    <location>
        <begin position="913"/>
        <end position="938"/>
    </location>
</feature>
<keyword evidence="1" id="KW-0813">Transport</keyword>
<dbReference type="OrthoDB" id="9759330at2"/>
<evidence type="ECO:0000256" key="3">
    <source>
        <dbReference type="ARBA" id="ARBA00022519"/>
    </source>
</evidence>
<feature type="transmembrane region" description="Helical" evidence="7">
    <location>
        <begin position="531"/>
        <end position="553"/>
    </location>
</feature>
<keyword evidence="5 7" id="KW-1133">Transmembrane helix</keyword>
<feature type="transmembrane region" description="Helical" evidence="7">
    <location>
        <begin position="887"/>
        <end position="907"/>
    </location>
</feature>
<dbReference type="SUPFAM" id="SSF82693">
    <property type="entry name" value="Multidrug efflux transporter AcrB pore domain, PN1, PN2, PC1 and PC2 subdomains"/>
    <property type="match status" value="3"/>
</dbReference>
<evidence type="ECO:0000256" key="6">
    <source>
        <dbReference type="ARBA" id="ARBA00023136"/>
    </source>
</evidence>
<feature type="transmembrane region" description="Helical" evidence="7">
    <location>
        <begin position="12"/>
        <end position="35"/>
    </location>
</feature>
<dbReference type="PRINTS" id="PR00702">
    <property type="entry name" value="ACRIFLAVINRP"/>
</dbReference>
<dbReference type="PANTHER" id="PTHR32063:SF34">
    <property type="entry name" value="MULTIDRUG RESISTANCE PROTEIN MDTC"/>
    <property type="match status" value="1"/>
</dbReference>
<dbReference type="InterPro" id="IPR001036">
    <property type="entry name" value="Acrflvin-R"/>
</dbReference>
<dbReference type="RefSeq" id="WP_028915402.1">
    <property type="nucleotide sequence ID" value="NZ_VLJS01000066.1"/>
</dbReference>
<keyword evidence="2" id="KW-1003">Cell membrane</keyword>
<dbReference type="GO" id="GO:0005886">
    <property type="term" value="C:plasma membrane"/>
    <property type="evidence" value="ECO:0007669"/>
    <property type="project" value="TreeGrafter"/>
</dbReference>
<dbReference type="Proteomes" id="UP000321583">
    <property type="component" value="Unassembled WGS sequence"/>
</dbReference>
<proteinExistence type="predicted"/>
<dbReference type="AlphaFoldDB" id="A0A562DIU4"/>
<evidence type="ECO:0000256" key="2">
    <source>
        <dbReference type="ARBA" id="ARBA00022475"/>
    </source>
</evidence>